<dbReference type="HOGENOM" id="CLU_3188988_0_0_9"/>
<protein>
    <submittedName>
        <fullName evidence="1">Uncharacterized protein</fullName>
    </submittedName>
</protein>
<gene>
    <name evidence="1" type="ORF">GCWU000342_00068</name>
</gene>
<proteinExistence type="predicted"/>
<dbReference type="EMBL" id="ACIP02000001">
    <property type="protein sequence ID" value="EEP28727.1"/>
    <property type="molecule type" value="Genomic_DNA"/>
</dbReference>
<comment type="caution">
    <text evidence="1">The sequence shown here is derived from an EMBL/GenBank/DDBJ whole genome shotgun (WGS) entry which is preliminary data.</text>
</comment>
<evidence type="ECO:0000313" key="1">
    <source>
        <dbReference type="EMBL" id="EEP28727.1"/>
    </source>
</evidence>
<reference evidence="1" key="1">
    <citation type="submission" date="2009-04" db="EMBL/GenBank/DDBJ databases">
        <authorList>
            <person name="Weinstock G."/>
            <person name="Sodergren E."/>
            <person name="Clifton S."/>
            <person name="Fulton L."/>
            <person name="Fulton B."/>
            <person name="Courtney L."/>
            <person name="Fronick C."/>
            <person name="Harrison M."/>
            <person name="Strong C."/>
            <person name="Farmer C."/>
            <person name="Delahaunty K."/>
            <person name="Markovic C."/>
            <person name="Hall O."/>
            <person name="Minx P."/>
            <person name="Tomlinson C."/>
            <person name="Mitreva M."/>
            <person name="Nelson J."/>
            <person name="Hou S."/>
            <person name="Wollam A."/>
            <person name="Pepin K.H."/>
            <person name="Johnson M."/>
            <person name="Bhonagiri V."/>
            <person name="Nash W.E."/>
            <person name="Warren W."/>
            <person name="Chinwalla A."/>
            <person name="Mardis E.R."/>
            <person name="Wilson R.K."/>
        </authorList>
    </citation>
    <scope>NUCLEOTIDE SEQUENCE [LARGE SCALE GENOMIC DNA]</scope>
    <source>
        <strain evidence="1">DSM 14600</strain>
    </source>
</reference>
<dbReference type="Proteomes" id="UP000003494">
    <property type="component" value="Unassembled WGS sequence"/>
</dbReference>
<dbReference type="STRING" id="626523.GCWU000342_00068"/>
<keyword evidence="2" id="KW-1185">Reference proteome</keyword>
<organism evidence="1 2">
    <name type="scientific">Shuttleworthella satelles DSM 14600</name>
    <dbReference type="NCBI Taxonomy" id="626523"/>
    <lineage>
        <taxon>Bacteria</taxon>
        <taxon>Bacillati</taxon>
        <taxon>Bacillota</taxon>
        <taxon>Clostridia</taxon>
        <taxon>Lachnospirales</taxon>
        <taxon>Lachnospiraceae</taxon>
        <taxon>Shuttleworthella</taxon>
    </lineage>
</organism>
<dbReference type="AlphaFoldDB" id="C4G8A6"/>
<evidence type="ECO:0000313" key="2">
    <source>
        <dbReference type="Proteomes" id="UP000003494"/>
    </source>
</evidence>
<name>C4G8A6_9FIRM</name>
<accession>C4G8A6</accession>
<sequence length="46" mass="5092">MAGLFAFDGFRLLRLEKSYSANEGTFEIKDLESFEKMGLGRSKGSG</sequence>